<comment type="catalytic activity">
    <reaction evidence="4">
        <text>L-alanine = D-alanine</text>
        <dbReference type="Rhea" id="RHEA:20249"/>
        <dbReference type="ChEBI" id="CHEBI:57416"/>
        <dbReference type="ChEBI" id="CHEBI:57972"/>
        <dbReference type="EC" id="5.1.1.1"/>
    </reaction>
</comment>
<dbReference type="PANTHER" id="PTHR30511">
    <property type="entry name" value="ALANINE RACEMASE"/>
    <property type="match status" value="1"/>
</dbReference>
<reference evidence="8" key="1">
    <citation type="journal article" date="2019" name="Int. J. Syst. Evol. Microbiol.">
        <title>The Global Catalogue of Microorganisms (GCM) 10K type strain sequencing project: providing services to taxonomists for standard genome sequencing and annotation.</title>
        <authorList>
            <consortium name="The Broad Institute Genomics Platform"/>
            <consortium name="The Broad Institute Genome Sequencing Center for Infectious Disease"/>
            <person name="Wu L."/>
            <person name="Ma J."/>
        </authorList>
    </citation>
    <scope>NUCLEOTIDE SEQUENCE [LARGE SCALE GENOMIC DNA]</scope>
    <source>
        <strain evidence="8">JCM 18537</strain>
    </source>
</reference>
<dbReference type="Gene3D" id="2.40.37.10">
    <property type="entry name" value="Lyase, Ornithine Decarboxylase, Chain A, domain 1"/>
    <property type="match status" value="1"/>
</dbReference>
<dbReference type="PANTHER" id="PTHR30511:SF0">
    <property type="entry name" value="ALANINE RACEMASE, CATABOLIC-RELATED"/>
    <property type="match status" value="1"/>
</dbReference>
<dbReference type="EC" id="5.1.1.1" evidence="4"/>
<comment type="similarity">
    <text evidence="4">Belongs to the alanine racemase family.</text>
</comment>
<comment type="function">
    <text evidence="4">Catalyzes the interconversion of L-alanine and D-alanine. May also act on other amino acids.</text>
</comment>
<dbReference type="Pfam" id="PF00842">
    <property type="entry name" value="Ala_racemase_C"/>
    <property type="match status" value="1"/>
</dbReference>
<evidence type="ECO:0000256" key="1">
    <source>
        <dbReference type="ARBA" id="ARBA00001933"/>
    </source>
</evidence>
<keyword evidence="8" id="KW-1185">Reference proteome</keyword>
<evidence type="ECO:0000256" key="3">
    <source>
        <dbReference type="ARBA" id="ARBA00023235"/>
    </source>
</evidence>
<comment type="pathway">
    <text evidence="4">Amino-acid biosynthesis; D-alanine biosynthesis; D-alanine from L-alanine: step 1/1.</text>
</comment>
<evidence type="ECO:0000259" key="6">
    <source>
        <dbReference type="SMART" id="SM01005"/>
    </source>
</evidence>
<dbReference type="HAMAP" id="MF_01201">
    <property type="entry name" value="Ala_racemase"/>
    <property type="match status" value="1"/>
</dbReference>
<dbReference type="SUPFAM" id="SSF51419">
    <property type="entry name" value="PLP-binding barrel"/>
    <property type="match status" value="2"/>
</dbReference>
<dbReference type="InterPro" id="IPR029066">
    <property type="entry name" value="PLP-binding_barrel"/>
</dbReference>
<sequence>MTEERTMREAVIDRAAIAHNVRRLREVAGTREFIAVVKADGYGHGALTAALAAIEGGATRLGVAEIPEALALRAAGIEAPIIAWLHDPVDDFASAVAAGIELGVSRIPQLAAIAASGSAVAAAPAAAASSPGSQFASSGGDSGTRTATRTAGGGAPRVHLKLETGLGRNGLAPAEWPEAFAEAARLEAEGRIVVEGVFSHLSGTSDADDLAQVAAFEQGLALASAAGLRPVIRHLAATAAAIRLPAARFDAVRVGIGIYGLSPFDDASSADLGLRPAMTVRGRVAAVRRVPEGQGVSYGYAHRTARETTLALVPLGYADGIPRQASGRAPVRIGAERFRVSGRIAMDQFVVDVGDHPVAVGDTVLLFGDPADGAPPVEEWAAAADTINYEIVTRIGPRVTRRVEG</sequence>
<feature type="active site" description="Proton acceptor; specific for D-alanine" evidence="4">
    <location>
        <position position="38"/>
    </location>
</feature>
<feature type="modified residue" description="N6-(pyridoxal phosphate)lysine" evidence="4">
    <location>
        <position position="38"/>
    </location>
</feature>
<dbReference type="PROSITE" id="PS00395">
    <property type="entry name" value="ALANINE_RACEMASE"/>
    <property type="match status" value="1"/>
</dbReference>
<dbReference type="RefSeq" id="WP_345439392.1">
    <property type="nucleotide sequence ID" value="NZ_BAABKO010000004.1"/>
</dbReference>
<dbReference type="NCBIfam" id="TIGR00492">
    <property type="entry name" value="alr"/>
    <property type="match status" value="1"/>
</dbReference>
<keyword evidence="2 4" id="KW-0663">Pyridoxal phosphate</keyword>
<evidence type="ECO:0000313" key="8">
    <source>
        <dbReference type="Proteomes" id="UP001501645"/>
    </source>
</evidence>
<proteinExistence type="inferred from homology"/>
<evidence type="ECO:0000256" key="4">
    <source>
        <dbReference type="HAMAP-Rule" id="MF_01201"/>
    </source>
</evidence>
<comment type="cofactor">
    <cofactor evidence="1 4">
        <name>pyridoxal 5'-phosphate</name>
        <dbReference type="ChEBI" id="CHEBI:597326"/>
    </cofactor>
</comment>
<dbReference type="InterPro" id="IPR000821">
    <property type="entry name" value="Ala_racemase"/>
</dbReference>
<evidence type="ECO:0000256" key="5">
    <source>
        <dbReference type="SAM" id="MobiDB-lite"/>
    </source>
</evidence>
<dbReference type="Gene3D" id="3.20.20.10">
    <property type="entry name" value="Alanine racemase"/>
    <property type="match status" value="1"/>
</dbReference>
<dbReference type="InterPro" id="IPR001608">
    <property type="entry name" value="Ala_racemase_N"/>
</dbReference>
<dbReference type="InterPro" id="IPR020622">
    <property type="entry name" value="Ala_racemase_pyridoxalP-BS"/>
</dbReference>
<accession>A0ABP9ADL2</accession>
<feature type="compositionally biased region" description="Low complexity" evidence="5">
    <location>
        <begin position="129"/>
        <end position="150"/>
    </location>
</feature>
<evidence type="ECO:0000313" key="7">
    <source>
        <dbReference type="EMBL" id="GAA4777949.1"/>
    </source>
</evidence>
<feature type="binding site" evidence="4">
    <location>
        <position position="346"/>
    </location>
    <ligand>
        <name>substrate</name>
    </ligand>
</feature>
<feature type="region of interest" description="Disordered" evidence="5">
    <location>
        <begin position="129"/>
        <end position="154"/>
    </location>
</feature>
<feature type="domain" description="Alanine racemase C-terminal" evidence="6">
    <location>
        <begin position="277"/>
        <end position="404"/>
    </location>
</feature>
<name>A0ABP9ADL2_9MICO</name>
<dbReference type="CDD" id="cd00430">
    <property type="entry name" value="PLPDE_III_AR"/>
    <property type="match status" value="1"/>
</dbReference>
<evidence type="ECO:0000256" key="2">
    <source>
        <dbReference type="ARBA" id="ARBA00022898"/>
    </source>
</evidence>
<dbReference type="Proteomes" id="UP001501645">
    <property type="component" value="Unassembled WGS sequence"/>
</dbReference>
<dbReference type="PRINTS" id="PR00992">
    <property type="entry name" value="ALARACEMASE"/>
</dbReference>
<protein>
    <recommendedName>
        <fullName evidence="4">Alanine racemase</fullName>
        <ecNumber evidence="4">5.1.1.1</ecNumber>
    </recommendedName>
</protein>
<gene>
    <name evidence="7" type="primary">alr_2</name>
    <name evidence="7" type="ORF">GCM10023351_23550</name>
</gene>
<dbReference type="SMART" id="SM01005">
    <property type="entry name" value="Ala_racemase_C"/>
    <property type="match status" value="1"/>
</dbReference>
<dbReference type="InterPro" id="IPR009006">
    <property type="entry name" value="Ala_racemase/Decarboxylase_C"/>
</dbReference>
<dbReference type="Pfam" id="PF01168">
    <property type="entry name" value="Ala_racemase_N"/>
    <property type="match status" value="1"/>
</dbReference>
<feature type="binding site" evidence="4">
    <location>
        <position position="168"/>
    </location>
    <ligand>
        <name>substrate</name>
    </ligand>
</feature>
<organism evidence="7 8">
    <name type="scientific">Microbacterium gilvum</name>
    <dbReference type="NCBI Taxonomy" id="1336204"/>
    <lineage>
        <taxon>Bacteria</taxon>
        <taxon>Bacillati</taxon>
        <taxon>Actinomycetota</taxon>
        <taxon>Actinomycetes</taxon>
        <taxon>Micrococcales</taxon>
        <taxon>Microbacteriaceae</taxon>
        <taxon>Microbacterium</taxon>
    </lineage>
</organism>
<dbReference type="SUPFAM" id="SSF50621">
    <property type="entry name" value="Alanine racemase C-terminal domain-like"/>
    <property type="match status" value="1"/>
</dbReference>
<comment type="caution">
    <text evidence="7">The sequence shown here is derived from an EMBL/GenBank/DDBJ whole genome shotgun (WGS) entry which is preliminary data.</text>
</comment>
<feature type="active site" description="Proton acceptor; specific for L-alanine" evidence="4">
    <location>
        <position position="298"/>
    </location>
</feature>
<keyword evidence="3 4" id="KW-0413">Isomerase</keyword>
<dbReference type="EMBL" id="BAABKO010000004">
    <property type="protein sequence ID" value="GAA4777949.1"/>
    <property type="molecule type" value="Genomic_DNA"/>
</dbReference>
<dbReference type="InterPro" id="IPR011079">
    <property type="entry name" value="Ala_racemase_C"/>
</dbReference>